<evidence type="ECO:0000256" key="3">
    <source>
        <dbReference type="ARBA" id="ARBA00023002"/>
    </source>
</evidence>
<dbReference type="InterPro" id="IPR016425">
    <property type="entry name" value="IspG_bac"/>
</dbReference>
<dbReference type="InterPro" id="IPR004588">
    <property type="entry name" value="IspG_bac-typ"/>
</dbReference>
<evidence type="ECO:0000313" key="10">
    <source>
        <dbReference type="EMBL" id="SMO43961.1"/>
    </source>
</evidence>
<keyword evidence="2 7" id="KW-0479">Metal-binding</keyword>
<feature type="binding site" evidence="7">
    <location>
        <position position="267"/>
    </location>
    <ligand>
        <name>[4Fe-4S] cluster</name>
        <dbReference type="ChEBI" id="CHEBI:49883"/>
    </ligand>
</feature>
<dbReference type="InterPro" id="IPR058578">
    <property type="entry name" value="IspG_TIM"/>
</dbReference>
<dbReference type="EC" id="1.17.7.3" evidence="7"/>
<keyword evidence="6 7" id="KW-0414">Isoprene biosynthesis</keyword>
<evidence type="ECO:0000256" key="4">
    <source>
        <dbReference type="ARBA" id="ARBA00023004"/>
    </source>
</evidence>
<feature type="domain" description="IspG C-terminal" evidence="9">
    <location>
        <begin position="263"/>
        <end position="350"/>
    </location>
</feature>
<organism evidence="10 11">
    <name type="scientific">Balnearium lithotrophicum</name>
    <dbReference type="NCBI Taxonomy" id="223788"/>
    <lineage>
        <taxon>Bacteria</taxon>
        <taxon>Pseudomonadati</taxon>
        <taxon>Aquificota</taxon>
        <taxon>Aquificia</taxon>
        <taxon>Desulfurobacteriales</taxon>
        <taxon>Desulfurobacteriaceae</taxon>
        <taxon>Balnearium</taxon>
    </lineage>
</organism>
<feature type="binding site" evidence="7">
    <location>
        <position position="270"/>
    </location>
    <ligand>
        <name>[4Fe-4S] cluster</name>
        <dbReference type="ChEBI" id="CHEBI:49883"/>
    </ligand>
</feature>
<name>A0A521BAB6_9BACT</name>
<evidence type="ECO:0000259" key="9">
    <source>
        <dbReference type="Pfam" id="PF26540"/>
    </source>
</evidence>
<dbReference type="GO" id="GO:0051539">
    <property type="term" value="F:4 iron, 4 sulfur cluster binding"/>
    <property type="evidence" value="ECO:0007669"/>
    <property type="project" value="UniProtKB-UniRule"/>
</dbReference>
<dbReference type="GO" id="GO:0019288">
    <property type="term" value="P:isopentenyl diphosphate biosynthetic process, methylerythritol 4-phosphate pathway"/>
    <property type="evidence" value="ECO:0007669"/>
    <property type="project" value="UniProtKB-UniRule"/>
</dbReference>
<keyword evidence="5 7" id="KW-0411">Iron-sulfur</keyword>
<dbReference type="OrthoDB" id="9803214at2"/>
<evidence type="ECO:0000256" key="7">
    <source>
        <dbReference type="HAMAP-Rule" id="MF_00159"/>
    </source>
</evidence>
<dbReference type="SUPFAM" id="SSF56014">
    <property type="entry name" value="Nitrite and sulphite reductase 4Fe-4S domain-like"/>
    <property type="match status" value="1"/>
</dbReference>
<comment type="function">
    <text evidence="7">Converts 2C-methyl-D-erythritol 2,4-cyclodiphosphate (ME-2,4cPP) into 1-hydroxy-2-methyl-2-(E)-butenyl 4-diphosphate.</text>
</comment>
<sequence>MEWIKRRKTRTVWVGNVPIGSSYPIVVQSMTNTFTEDVEATVAQIKELERVGCEVVRVAVPSVRAAESLPEIKRRINVPLIADVHFDYKLALLSIENGADCVRINPGNIGETWKVKEIVKLASERGISIRIGVNSGSIPKEVLNKYGAPIPEALVETALNYAKTFEDWGFTNIKFSLKGSDVKTTVISNKLFASKTDYPLHIGITEAGTFISGAVKSAVGIGILLYEGIGDTLRVSLSTHPKEEVKIAYKILRALELRKRGVEVISCPTCGRCLVDVETLAEEVERRLEHIEKPLKVAVMGCAVNGPGEAKFADVGIAGAGDYFILFVRGKVIDKLSQEEALERLIEEVERIAGEVREKGFLRGDKTSH</sequence>
<evidence type="ECO:0000259" key="8">
    <source>
        <dbReference type="Pfam" id="PF04551"/>
    </source>
</evidence>
<dbReference type="InterPro" id="IPR045854">
    <property type="entry name" value="NO2/SO3_Rdtase_4Fe4S_sf"/>
</dbReference>
<dbReference type="Gene3D" id="3.30.413.10">
    <property type="entry name" value="Sulfite Reductase Hemoprotein, domain 1"/>
    <property type="match status" value="1"/>
</dbReference>
<dbReference type="AlphaFoldDB" id="A0A521BAB6"/>
<comment type="cofactor">
    <cofactor evidence="7">
        <name>[4Fe-4S] cluster</name>
        <dbReference type="ChEBI" id="CHEBI:49883"/>
    </cofactor>
    <text evidence="7">Binds 1 [4Fe-4S] cluster.</text>
</comment>
<dbReference type="HAMAP" id="MF_00159">
    <property type="entry name" value="IspG"/>
    <property type="match status" value="1"/>
</dbReference>
<reference evidence="10 11" key="1">
    <citation type="submission" date="2017-05" db="EMBL/GenBank/DDBJ databases">
        <authorList>
            <person name="Varghese N."/>
            <person name="Submissions S."/>
        </authorList>
    </citation>
    <scope>NUCLEOTIDE SEQUENCE [LARGE SCALE GENOMIC DNA]</scope>
    <source>
        <strain evidence="10 11">DSM 16304</strain>
    </source>
</reference>
<evidence type="ECO:0000256" key="1">
    <source>
        <dbReference type="ARBA" id="ARBA00022485"/>
    </source>
</evidence>
<dbReference type="InterPro" id="IPR058579">
    <property type="entry name" value="IspG_C"/>
</dbReference>
<dbReference type="PANTHER" id="PTHR30454:SF0">
    <property type="entry name" value="4-HYDROXY-3-METHYLBUT-2-EN-1-YL DIPHOSPHATE SYNTHASE (FERREDOXIN), CHLOROPLASTIC"/>
    <property type="match status" value="1"/>
</dbReference>
<comment type="catalytic activity">
    <reaction evidence="7">
        <text>(2E)-4-hydroxy-3-methylbut-2-enyl diphosphate + oxidized [flavodoxin] + H2O + 2 H(+) = 2-C-methyl-D-erythritol 2,4-cyclic diphosphate + reduced [flavodoxin]</text>
        <dbReference type="Rhea" id="RHEA:43604"/>
        <dbReference type="Rhea" id="RHEA-COMP:10622"/>
        <dbReference type="Rhea" id="RHEA-COMP:10623"/>
        <dbReference type="ChEBI" id="CHEBI:15377"/>
        <dbReference type="ChEBI" id="CHEBI:15378"/>
        <dbReference type="ChEBI" id="CHEBI:57618"/>
        <dbReference type="ChEBI" id="CHEBI:58210"/>
        <dbReference type="ChEBI" id="CHEBI:58483"/>
        <dbReference type="ChEBI" id="CHEBI:128753"/>
        <dbReference type="EC" id="1.17.7.3"/>
    </reaction>
</comment>
<gene>
    <name evidence="7" type="primary">ispG</name>
    <name evidence="10" type="ORF">SAMN06269117_10492</name>
</gene>
<dbReference type="Pfam" id="PF26540">
    <property type="entry name" value="GcpE_C"/>
    <property type="match status" value="1"/>
</dbReference>
<feature type="binding site" evidence="7">
    <location>
        <position position="309"/>
    </location>
    <ligand>
        <name>[4Fe-4S] cluster</name>
        <dbReference type="ChEBI" id="CHEBI:49883"/>
    </ligand>
</feature>
<dbReference type="RefSeq" id="WP_142934244.1">
    <property type="nucleotide sequence ID" value="NZ_FXTM01000004.1"/>
</dbReference>
<proteinExistence type="inferred from homology"/>
<dbReference type="PIRSF" id="PIRSF004640">
    <property type="entry name" value="IspG"/>
    <property type="match status" value="1"/>
</dbReference>
<dbReference type="GO" id="GO:0016114">
    <property type="term" value="P:terpenoid biosynthetic process"/>
    <property type="evidence" value="ECO:0007669"/>
    <property type="project" value="InterPro"/>
</dbReference>
<dbReference type="Pfam" id="PF04551">
    <property type="entry name" value="GcpE"/>
    <property type="match status" value="1"/>
</dbReference>
<dbReference type="FunFam" id="3.20.20.20:FF:000001">
    <property type="entry name" value="4-hydroxy-3-methylbut-2-en-1-yl diphosphate synthase (flavodoxin)"/>
    <property type="match status" value="1"/>
</dbReference>
<dbReference type="Gene3D" id="3.20.20.20">
    <property type="entry name" value="Dihydropteroate synthase-like"/>
    <property type="match status" value="1"/>
</dbReference>
<dbReference type="GO" id="GO:0046429">
    <property type="term" value="F:4-hydroxy-3-methylbut-2-en-1-yl diphosphate synthase activity (ferredoxin)"/>
    <property type="evidence" value="ECO:0007669"/>
    <property type="project" value="UniProtKB-UniRule"/>
</dbReference>
<dbReference type="InterPro" id="IPR011005">
    <property type="entry name" value="Dihydropteroate_synth-like_sf"/>
</dbReference>
<comment type="pathway">
    <text evidence="7">Isoprenoid biosynthesis; isopentenyl diphosphate biosynthesis via DXP pathway; isopentenyl diphosphate from 1-deoxy-D-xylulose 5-phosphate: step 5/6.</text>
</comment>
<protein>
    <recommendedName>
        <fullName evidence="7">4-hydroxy-3-methylbut-2-en-1-yl diphosphate synthase (flavodoxin)</fullName>
        <ecNumber evidence="7">1.17.7.3</ecNumber>
    </recommendedName>
    <alternativeName>
        <fullName evidence="7">1-hydroxy-2-methyl-2-(E)-butenyl 4-diphosphate synthase</fullName>
    </alternativeName>
</protein>
<keyword evidence="1 7" id="KW-0004">4Fe-4S</keyword>
<dbReference type="GO" id="GO:0141197">
    <property type="term" value="F:4-hydroxy-3-methylbut-2-enyl-diphosphate synthase activity (flavodoxin)"/>
    <property type="evidence" value="ECO:0007669"/>
    <property type="project" value="UniProtKB-EC"/>
</dbReference>
<evidence type="ECO:0000256" key="6">
    <source>
        <dbReference type="ARBA" id="ARBA00023229"/>
    </source>
</evidence>
<dbReference type="SUPFAM" id="SSF51717">
    <property type="entry name" value="Dihydropteroate synthetase-like"/>
    <property type="match status" value="1"/>
</dbReference>
<dbReference type="EMBL" id="FXTM01000004">
    <property type="protein sequence ID" value="SMO43961.1"/>
    <property type="molecule type" value="Genomic_DNA"/>
</dbReference>
<evidence type="ECO:0000256" key="5">
    <source>
        <dbReference type="ARBA" id="ARBA00023014"/>
    </source>
</evidence>
<dbReference type="GO" id="GO:0005506">
    <property type="term" value="F:iron ion binding"/>
    <property type="evidence" value="ECO:0007669"/>
    <property type="project" value="InterPro"/>
</dbReference>
<dbReference type="NCBIfam" id="NF001540">
    <property type="entry name" value="PRK00366.1"/>
    <property type="match status" value="1"/>
</dbReference>
<evidence type="ECO:0000256" key="2">
    <source>
        <dbReference type="ARBA" id="ARBA00022723"/>
    </source>
</evidence>
<keyword evidence="4 7" id="KW-0408">Iron</keyword>
<keyword evidence="3 7" id="KW-0560">Oxidoreductase</keyword>
<keyword evidence="11" id="KW-1185">Reference proteome</keyword>
<dbReference type="UniPathway" id="UPA00056">
    <property type="reaction ID" value="UER00096"/>
</dbReference>
<accession>A0A521BAB6</accession>
<dbReference type="Proteomes" id="UP000317315">
    <property type="component" value="Unassembled WGS sequence"/>
</dbReference>
<feature type="binding site" evidence="7">
    <location>
        <position position="302"/>
    </location>
    <ligand>
        <name>[4Fe-4S] cluster</name>
        <dbReference type="ChEBI" id="CHEBI:49883"/>
    </ligand>
</feature>
<comment type="similarity">
    <text evidence="7">Belongs to the IspG family.</text>
</comment>
<feature type="domain" description="IspG TIM-barrel" evidence="8">
    <location>
        <begin position="9"/>
        <end position="249"/>
    </location>
</feature>
<dbReference type="PANTHER" id="PTHR30454">
    <property type="entry name" value="4-HYDROXY-3-METHYLBUT-2-EN-1-YL DIPHOSPHATE SYNTHASE"/>
    <property type="match status" value="1"/>
</dbReference>
<evidence type="ECO:0000313" key="11">
    <source>
        <dbReference type="Proteomes" id="UP000317315"/>
    </source>
</evidence>
<dbReference type="NCBIfam" id="TIGR00612">
    <property type="entry name" value="ispG_gcpE"/>
    <property type="match status" value="1"/>
</dbReference>